<feature type="compositionally biased region" description="Basic residues" evidence="1">
    <location>
        <begin position="120"/>
        <end position="138"/>
    </location>
</feature>
<keyword evidence="4" id="KW-1185">Reference proteome</keyword>
<dbReference type="Pfam" id="PF00472">
    <property type="entry name" value="RF-1"/>
    <property type="match status" value="1"/>
</dbReference>
<dbReference type="Gene3D" id="3.30.160.20">
    <property type="match status" value="1"/>
</dbReference>
<proteinExistence type="predicted"/>
<dbReference type="AlphaFoldDB" id="A0A2T5C645"/>
<accession>A0A2T5C645</accession>
<dbReference type="Proteomes" id="UP000243525">
    <property type="component" value="Unassembled WGS sequence"/>
</dbReference>
<evidence type="ECO:0000259" key="2">
    <source>
        <dbReference type="Pfam" id="PF00472"/>
    </source>
</evidence>
<dbReference type="GO" id="GO:0004045">
    <property type="term" value="F:peptidyl-tRNA hydrolase activity"/>
    <property type="evidence" value="ECO:0007669"/>
    <property type="project" value="TreeGrafter"/>
</dbReference>
<feature type="region of interest" description="Disordered" evidence="1">
    <location>
        <begin position="104"/>
        <end position="138"/>
    </location>
</feature>
<dbReference type="EMBL" id="QAAD01000001">
    <property type="protein sequence ID" value="PTN10396.1"/>
    <property type="molecule type" value="Genomic_DNA"/>
</dbReference>
<dbReference type="GO" id="GO:0043022">
    <property type="term" value="F:ribosome binding"/>
    <property type="evidence" value="ECO:0007669"/>
    <property type="project" value="TreeGrafter"/>
</dbReference>
<dbReference type="InterPro" id="IPR000352">
    <property type="entry name" value="Pep_chain_release_fac_I"/>
</dbReference>
<dbReference type="PANTHER" id="PTHR47814:SF1">
    <property type="entry name" value="PEPTIDYL-TRNA HYDROLASE ARFB"/>
    <property type="match status" value="1"/>
</dbReference>
<dbReference type="GO" id="GO:0003747">
    <property type="term" value="F:translation release factor activity"/>
    <property type="evidence" value="ECO:0007669"/>
    <property type="project" value="InterPro"/>
</dbReference>
<dbReference type="PANTHER" id="PTHR47814">
    <property type="entry name" value="PEPTIDYL-TRNA HYDROLASE ARFB"/>
    <property type="match status" value="1"/>
</dbReference>
<reference evidence="3 4" key="1">
    <citation type="submission" date="2018-04" db="EMBL/GenBank/DDBJ databases">
        <title>Genomic Encyclopedia of Archaeal and Bacterial Type Strains, Phase II (KMG-II): from individual species to whole genera.</title>
        <authorList>
            <person name="Goeker M."/>
        </authorList>
    </citation>
    <scope>NUCLEOTIDE SEQUENCE [LARGE SCALE GENOMIC DNA]</scope>
    <source>
        <strain evidence="3 4">DSM 28823</strain>
    </source>
</reference>
<evidence type="ECO:0000313" key="4">
    <source>
        <dbReference type="Proteomes" id="UP000243525"/>
    </source>
</evidence>
<name>A0A2T5C645_9BACT</name>
<feature type="domain" description="Prokaryotic-type class I peptide chain release factors" evidence="2">
    <location>
        <begin position="16"/>
        <end position="131"/>
    </location>
</feature>
<dbReference type="RefSeq" id="WP_107820510.1">
    <property type="nucleotide sequence ID" value="NZ_QAAD01000001.1"/>
</dbReference>
<dbReference type="OrthoDB" id="9815709at2"/>
<evidence type="ECO:0000256" key="1">
    <source>
        <dbReference type="SAM" id="MobiDB-lite"/>
    </source>
</evidence>
<sequence>MESKIVCIPDLSPEFVFQASRSSGPGGQNVNKVNSRVELRFDVANSILLSEVQKTILLTKLAGRITSEGILILTSQEDRSQLKNKELVVTRFYQLLREVLKPVRKRRKTRPTRASVEKRLQRKKQKSERKSSRGKIRF</sequence>
<dbReference type="GO" id="GO:0072344">
    <property type="term" value="P:rescue of stalled ribosome"/>
    <property type="evidence" value="ECO:0007669"/>
    <property type="project" value="TreeGrafter"/>
</dbReference>
<dbReference type="NCBIfam" id="NF006718">
    <property type="entry name" value="PRK09256.1"/>
    <property type="match status" value="1"/>
</dbReference>
<comment type="caution">
    <text evidence="3">The sequence shown here is derived from an EMBL/GenBank/DDBJ whole genome shotgun (WGS) entry which is preliminary data.</text>
</comment>
<evidence type="ECO:0000313" key="3">
    <source>
        <dbReference type="EMBL" id="PTN10396.1"/>
    </source>
</evidence>
<dbReference type="SUPFAM" id="SSF110916">
    <property type="entry name" value="Peptidyl-tRNA hydrolase domain-like"/>
    <property type="match status" value="1"/>
</dbReference>
<gene>
    <name evidence="3" type="ORF">C8N47_10144</name>
</gene>
<organism evidence="3 4">
    <name type="scientific">Mangrovibacterium marinum</name>
    <dbReference type="NCBI Taxonomy" id="1639118"/>
    <lineage>
        <taxon>Bacteria</taxon>
        <taxon>Pseudomonadati</taxon>
        <taxon>Bacteroidota</taxon>
        <taxon>Bacteroidia</taxon>
        <taxon>Marinilabiliales</taxon>
        <taxon>Prolixibacteraceae</taxon>
        <taxon>Mangrovibacterium</taxon>
    </lineage>
</organism>
<protein>
    <submittedName>
        <fullName evidence="3">Ribosome-associated protein</fullName>
    </submittedName>
</protein>